<reference evidence="3" key="1">
    <citation type="journal article" date="2019" name="Int. J. Syst. Evol. Microbiol.">
        <title>The Global Catalogue of Microorganisms (GCM) 10K type strain sequencing project: providing services to taxonomists for standard genome sequencing and annotation.</title>
        <authorList>
            <consortium name="The Broad Institute Genomics Platform"/>
            <consortium name="The Broad Institute Genome Sequencing Center for Infectious Disease"/>
            <person name="Wu L."/>
            <person name="Ma J."/>
        </authorList>
    </citation>
    <scope>NUCLEOTIDE SEQUENCE [LARGE SCALE GENOMIC DNA]</scope>
    <source>
        <strain evidence="3">CGMCC 1.15399</strain>
    </source>
</reference>
<accession>A0ABW4G868</accession>
<proteinExistence type="predicted"/>
<keyword evidence="3" id="KW-1185">Reference proteome</keyword>
<sequence>MKPVRLSVRRITGNPERPGGSTGTVIDKKCDQLFPPNKPQFAIRNVACHQMYGSG</sequence>
<evidence type="ECO:0000313" key="2">
    <source>
        <dbReference type="EMBL" id="MFD1538746.1"/>
    </source>
</evidence>
<protein>
    <submittedName>
        <fullName evidence="2">Uncharacterized protein</fullName>
    </submittedName>
</protein>
<dbReference type="Proteomes" id="UP001597097">
    <property type="component" value="Unassembled WGS sequence"/>
</dbReference>
<gene>
    <name evidence="2" type="ORF">ACFSJ0_16945</name>
</gene>
<dbReference type="RefSeq" id="WP_219530880.1">
    <property type="nucleotide sequence ID" value="NZ_JAHKRM010000009.1"/>
</dbReference>
<feature type="region of interest" description="Disordered" evidence="1">
    <location>
        <begin position="1"/>
        <end position="26"/>
    </location>
</feature>
<name>A0ABW4G868_9ACTN</name>
<organism evidence="2 3">
    <name type="scientific">Nonomuraea guangzhouensis</name>
    <dbReference type="NCBI Taxonomy" id="1291555"/>
    <lineage>
        <taxon>Bacteria</taxon>
        <taxon>Bacillati</taxon>
        <taxon>Actinomycetota</taxon>
        <taxon>Actinomycetes</taxon>
        <taxon>Streptosporangiales</taxon>
        <taxon>Streptosporangiaceae</taxon>
        <taxon>Nonomuraea</taxon>
    </lineage>
</organism>
<evidence type="ECO:0000256" key="1">
    <source>
        <dbReference type="SAM" id="MobiDB-lite"/>
    </source>
</evidence>
<dbReference type="EMBL" id="JBHUCM010000014">
    <property type="protein sequence ID" value="MFD1538746.1"/>
    <property type="molecule type" value="Genomic_DNA"/>
</dbReference>
<comment type="caution">
    <text evidence="2">The sequence shown here is derived from an EMBL/GenBank/DDBJ whole genome shotgun (WGS) entry which is preliminary data.</text>
</comment>
<evidence type="ECO:0000313" key="3">
    <source>
        <dbReference type="Proteomes" id="UP001597097"/>
    </source>
</evidence>